<feature type="transmembrane region" description="Helical" evidence="1">
    <location>
        <begin position="12"/>
        <end position="30"/>
    </location>
</feature>
<dbReference type="GO" id="GO:0071111">
    <property type="term" value="F:cyclic-guanylate-specific phosphodiesterase activity"/>
    <property type="evidence" value="ECO:0007669"/>
    <property type="project" value="InterPro"/>
</dbReference>
<keyword evidence="1" id="KW-0812">Transmembrane</keyword>
<dbReference type="OrthoDB" id="5894408at2"/>
<accession>A0A1I1NXM1</accession>
<dbReference type="InterPro" id="IPR043128">
    <property type="entry name" value="Rev_trsase/Diguanyl_cyclase"/>
</dbReference>
<dbReference type="CDD" id="cd01948">
    <property type="entry name" value="EAL"/>
    <property type="match status" value="1"/>
</dbReference>
<dbReference type="InterPro" id="IPR000160">
    <property type="entry name" value="GGDEF_dom"/>
</dbReference>
<dbReference type="Proteomes" id="UP000198862">
    <property type="component" value="Unassembled WGS sequence"/>
</dbReference>
<dbReference type="InterPro" id="IPR001633">
    <property type="entry name" value="EAL_dom"/>
</dbReference>
<reference evidence="3 4" key="1">
    <citation type="submission" date="2016-10" db="EMBL/GenBank/DDBJ databases">
        <authorList>
            <person name="de Groot N.N."/>
        </authorList>
    </citation>
    <scope>NUCLEOTIDE SEQUENCE [LARGE SCALE GENOMIC DNA]</scope>
    <source>
        <strain evidence="3 4">DSM 6059</strain>
    </source>
</reference>
<feature type="domain" description="EAL" evidence="2">
    <location>
        <begin position="379"/>
        <end position="626"/>
    </location>
</feature>
<keyword evidence="1" id="KW-0472">Membrane</keyword>
<sequence length="631" mass="72290">MTKRHPQVNWALFGLFSFALSLSAYVYYIYQYNYQEIMDSVDAKLLDAATSVHHILGNTYHDNINGPSHIDRKQYLNISKKLSEFSHNLGLEYVYAMILIDNQVHFTASSYTATDLENNKLSYFYDLYSEATHNNKTAFYSTEPVYEYSQDQWGEFKSIFVPYQSSDGRTYLTGADITIKNLNTRLAKSITQTLITACFFFFIAVLVAVIYISILKRNLSTDSTTGFANHIALENDLKNCHQLHLQIAVIWVNDLEDINSFYGCLIADNVMINLLQKFKSQIEKDVTLYRLCTNKIVLLTKELNNSKKLTHLINNFNLSTPILTDPFIYVTLCAGLAKGNKHFLLENAHIAAAQAKQSRHTSICYSDSLKEVKNKYQHNVKMAKDIREAFSEHMVLPYFQPIIEVATGKVVQYECLARIRYKDGTILEPREFLTVVNRSRMDGLLTRTMFKQCAEMFRKTNIKWSINLTAQDMLDPSLAEFLEGELKRYPTPSNITFELLETEALANFSEIKAFISMARAQGVKIVIDDFGTGYSNISNILKLEVDGIKLDGSLIKQLTSDQDIYLFIKHIASFSEQVNLQLIAEFVESKLVLDMLEEIGVKFVQGYYFSEPEEIPPKLEPEQLEFLKLKA</sequence>
<organism evidence="3 4">
    <name type="scientific">Pseudoalteromonas denitrificans DSM 6059</name>
    <dbReference type="NCBI Taxonomy" id="1123010"/>
    <lineage>
        <taxon>Bacteria</taxon>
        <taxon>Pseudomonadati</taxon>
        <taxon>Pseudomonadota</taxon>
        <taxon>Gammaproteobacteria</taxon>
        <taxon>Alteromonadales</taxon>
        <taxon>Pseudoalteromonadaceae</taxon>
        <taxon>Pseudoalteromonas</taxon>
    </lineage>
</organism>
<dbReference type="PROSITE" id="PS50883">
    <property type="entry name" value="EAL"/>
    <property type="match status" value="1"/>
</dbReference>
<dbReference type="Gene3D" id="3.20.20.450">
    <property type="entry name" value="EAL domain"/>
    <property type="match status" value="1"/>
</dbReference>
<feature type="transmembrane region" description="Helical" evidence="1">
    <location>
        <begin position="194"/>
        <end position="214"/>
    </location>
</feature>
<keyword evidence="1" id="KW-1133">Transmembrane helix</keyword>
<dbReference type="Pfam" id="PF00990">
    <property type="entry name" value="GGDEF"/>
    <property type="match status" value="1"/>
</dbReference>
<dbReference type="InterPro" id="IPR035919">
    <property type="entry name" value="EAL_sf"/>
</dbReference>
<protein>
    <submittedName>
        <fullName evidence="3">Diguanylate cyclase/phosphodiesterase</fullName>
    </submittedName>
</protein>
<dbReference type="SMART" id="SM00267">
    <property type="entry name" value="GGDEF"/>
    <property type="match status" value="1"/>
</dbReference>
<dbReference type="SUPFAM" id="SSF141868">
    <property type="entry name" value="EAL domain-like"/>
    <property type="match status" value="1"/>
</dbReference>
<evidence type="ECO:0000256" key="1">
    <source>
        <dbReference type="SAM" id="Phobius"/>
    </source>
</evidence>
<dbReference type="SMART" id="SM00052">
    <property type="entry name" value="EAL"/>
    <property type="match status" value="1"/>
</dbReference>
<dbReference type="AlphaFoldDB" id="A0A1I1NXM1"/>
<evidence type="ECO:0000313" key="4">
    <source>
        <dbReference type="Proteomes" id="UP000198862"/>
    </source>
</evidence>
<dbReference type="EMBL" id="FOLO01000028">
    <property type="protein sequence ID" value="SFD02287.1"/>
    <property type="molecule type" value="Genomic_DNA"/>
</dbReference>
<dbReference type="RefSeq" id="WP_091986539.1">
    <property type="nucleotide sequence ID" value="NZ_FOLO01000028.1"/>
</dbReference>
<dbReference type="InterPro" id="IPR029787">
    <property type="entry name" value="Nucleotide_cyclase"/>
</dbReference>
<dbReference type="Pfam" id="PF00563">
    <property type="entry name" value="EAL"/>
    <property type="match status" value="1"/>
</dbReference>
<gene>
    <name evidence="3" type="ORF">SAMN02745724_03222</name>
</gene>
<proteinExistence type="predicted"/>
<evidence type="ECO:0000313" key="3">
    <source>
        <dbReference type="EMBL" id="SFD02287.1"/>
    </source>
</evidence>
<evidence type="ECO:0000259" key="2">
    <source>
        <dbReference type="PROSITE" id="PS50883"/>
    </source>
</evidence>
<dbReference type="InterPro" id="IPR050706">
    <property type="entry name" value="Cyclic-di-GMP_PDE-like"/>
</dbReference>
<keyword evidence="4" id="KW-1185">Reference proteome</keyword>
<dbReference type="STRING" id="1123010.SAMN02745724_03222"/>
<dbReference type="Gene3D" id="3.30.70.270">
    <property type="match status" value="1"/>
</dbReference>
<dbReference type="SUPFAM" id="SSF55073">
    <property type="entry name" value="Nucleotide cyclase"/>
    <property type="match status" value="1"/>
</dbReference>
<name>A0A1I1NXM1_9GAMM</name>
<dbReference type="PANTHER" id="PTHR33121">
    <property type="entry name" value="CYCLIC DI-GMP PHOSPHODIESTERASE PDEF"/>
    <property type="match status" value="1"/>
</dbReference>
<dbReference type="PANTHER" id="PTHR33121:SF79">
    <property type="entry name" value="CYCLIC DI-GMP PHOSPHODIESTERASE PDED-RELATED"/>
    <property type="match status" value="1"/>
</dbReference>